<comment type="caution">
    <text evidence="10">The sequence shown here is derived from an EMBL/GenBank/DDBJ whole genome shotgun (WGS) entry which is preliminary data.</text>
</comment>
<dbReference type="SUPFAM" id="SSF48019">
    <property type="entry name" value="post-AAA+ oligomerization domain-like"/>
    <property type="match status" value="1"/>
</dbReference>
<gene>
    <name evidence="10" type="primary">holA</name>
    <name evidence="10" type="ORF">SRCM100623_02237</name>
</gene>
<dbReference type="GO" id="GO:0006261">
    <property type="term" value="P:DNA-templated DNA replication"/>
    <property type="evidence" value="ECO:0007669"/>
    <property type="project" value="TreeGrafter"/>
</dbReference>
<dbReference type="InterPro" id="IPR008921">
    <property type="entry name" value="DNA_pol3_clamp-load_cplx_C"/>
</dbReference>
<evidence type="ECO:0000259" key="9">
    <source>
        <dbReference type="Pfam" id="PF06144"/>
    </source>
</evidence>
<feature type="domain" description="DNA polymerase III delta N-terminal" evidence="9">
    <location>
        <begin position="22"/>
        <end position="124"/>
    </location>
</feature>
<keyword evidence="4 10" id="KW-0548">Nucleotidyltransferase</keyword>
<evidence type="ECO:0000256" key="2">
    <source>
        <dbReference type="ARBA" id="ARBA00017703"/>
    </source>
</evidence>
<dbReference type="GeneID" id="66351258"/>
<keyword evidence="6 10" id="KW-0239">DNA-directed DNA polymerase</keyword>
<evidence type="ECO:0000313" key="10">
    <source>
        <dbReference type="EMBL" id="OAZ70606.1"/>
    </source>
</evidence>
<dbReference type="GO" id="GO:0003677">
    <property type="term" value="F:DNA binding"/>
    <property type="evidence" value="ECO:0007669"/>
    <property type="project" value="InterPro"/>
</dbReference>
<evidence type="ECO:0000256" key="6">
    <source>
        <dbReference type="ARBA" id="ARBA00022932"/>
    </source>
</evidence>
<dbReference type="OrthoDB" id="9804983at2"/>
<dbReference type="PATRIC" id="fig|438.15.peg.2481"/>
<dbReference type="PANTHER" id="PTHR34388:SF1">
    <property type="entry name" value="DNA POLYMERASE III SUBUNIT DELTA"/>
    <property type="match status" value="1"/>
</dbReference>
<dbReference type="EMBL" id="LYUD01000118">
    <property type="protein sequence ID" value="OAZ70606.1"/>
    <property type="molecule type" value="Genomic_DNA"/>
</dbReference>
<dbReference type="InterPro" id="IPR027417">
    <property type="entry name" value="P-loop_NTPase"/>
</dbReference>
<evidence type="ECO:0000256" key="3">
    <source>
        <dbReference type="ARBA" id="ARBA00022679"/>
    </source>
</evidence>
<dbReference type="InterPro" id="IPR005790">
    <property type="entry name" value="DNA_polIII_delta"/>
</dbReference>
<evidence type="ECO:0000256" key="8">
    <source>
        <dbReference type="ARBA" id="ARBA00049244"/>
    </source>
</evidence>
<dbReference type="Pfam" id="PF06144">
    <property type="entry name" value="DNA_pol3_delta"/>
    <property type="match status" value="1"/>
</dbReference>
<evidence type="ECO:0000256" key="7">
    <source>
        <dbReference type="ARBA" id="ARBA00034754"/>
    </source>
</evidence>
<dbReference type="EC" id="2.7.7.7" evidence="1"/>
<sequence length="337" mass="36680">MKIDARNLSRVLADPGAWRILLLHGEDTGLIKERAQDAVIKIGGSADDPFRVAVLDRETHEKLMEEATALSLMGGRRVVRVRDASDALLKPLEAFLAQNSDTLVILEAPGLSSRSKLRGFLEKHPNCASIGCYPEEGRNLESSITRMLAEHNVRIDSDALHWLTSRLGADRAAARSEIEKLCLYAGDTGNLTLDDVRASIGDAGSVSLEDAAFAATEGNRIAADTALERALAEDTSPIAIARSFLGHLHRLRRVRAAMAAGVSRSEAVKALRPPVFFKRTASFNRALELWSLPALTKAVEETQALEYACKQTGSPDALLCRRYVSTLTARAAMQARR</sequence>
<evidence type="ECO:0000256" key="5">
    <source>
        <dbReference type="ARBA" id="ARBA00022705"/>
    </source>
</evidence>
<keyword evidence="5" id="KW-0235">DNA replication</keyword>
<dbReference type="SUPFAM" id="SSF52540">
    <property type="entry name" value="P-loop containing nucleoside triphosphate hydrolases"/>
    <property type="match status" value="1"/>
</dbReference>
<dbReference type="InterPro" id="IPR010372">
    <property type="entry name" value="DNA_pol3_delta_N"/>
</dbReference>
<evidence type="ECO:0000256" key="1">
    <source>
        <dbReference type="ARBA" id="ARBA00012417"/>
    </source>
</evidence>
<dbReference type="GO" id="GO:0003887">
    <property type="term" value="F:DNA-directed DNA polymerase activity"/>
    <property type="evidence" value="ECO:0007669"/>
    <property type="project" value="UniProtKB-KW"/>
</dbReference>
<dbReference type="Gene3D" id="1.10.8.60">
    <property type="match status" value="1"/>
</dbReference>
<protein>
    <recommendedName>
        <fullName evidence="2">DNA polymerase III subunit delta</fullName>
        <ecNumber evidence="1">2.7.7.7</ecNumber>
    </recommendedName>
</protein>
<dbReference type="Proteomes" id="UP000093796">
    <property type="component" value="Unassembled WGS sequence"/>
</dbReference>
<evidence type="ECO:0000313" key="11">
    <source>
        <dbReference type="Proteomes" id="UP000093796"/>
    </source>
</evidence>
<dbReference type="PANTHER" id="PTHR34388">
    <property type="entry name" value="DNA POLYMERASE III SUBUNIT DELTA"/>
    <property type="match status" value="1"/>
</dbReference>
<dbReference type="Gene3D" id="1.20.272.10">
    <property type="match status" value="1"/>
</dbReference>
<dbReference type="Gene3D" id="3.40.50.300">
    <property type="entry name" value="P-loop containing nucleotide triphosphate hydrolases"/>
    <property type="match status" value="1"/>
</dbReference>
<dbReference type="GO" id="GO:0009360">
    <property type="term" value="C:DNA polymerase III complex"/>
    <property type="evidence" value="ECO:0007669"/>
    <property type="project" value="InterPro"/>
</dbReference>
<organism evidence="10 11">
    <name type="scientific">Acetobacter pasteurianus</name>
    <name type="common">Acetobacter turbidans</name>
    <dbReference type="NCBI Taxonomy" id="438"/>
    <lineage>
        <taxon>Bacteria</taxon>
        <taxon>Pseudomonadati</taxon>
        <taxon>Pseudomonadota</taxon>
        <taxon>Alphaproteobacteria</taxon>
        <taxon>Acetobacterales</taxon>
        <taxon>Acetobacteraceae</taxon>
        <taxon>Acetobacter</taxon>
    </lineage>
</organism>
<evidence type="ECO:0000256" key="4">
    <source>
        <dbReference type="ARBA" id="ARBA00022695"/>
    </source>
</evidence>
<accession>A0A1A0D715</accession>
<keyword evidence="3 10" id="KW-0808">Transferase</keyword>
<name>A0A1A0D715_ACEPA</name>
<dbReference type="AlphaFoldDB" id="A0A1A0D715"/>
<comment type="catalytic activity">
    <reaction evidence="8">
        <text>DNA(n) + a 2'-deoxyribonucleoside 5'-triphosphate = DNA(n+1) + diphosphate</text>
        <dbReference type="Rhea" id="RHEA:22508"/>
        <dbReference type="Rhea" id="RHEA-COMP:17339"/>
        <dbReference type="Rhea" id="RHEA-COMP:17340"/>
        <dbReference type="ChEBI" id="CHEBI:33019"/>
        <dbReference type="ChEBI" id="CHEBI:61560"/>
        <dbReference type="ChEBI" id="CHEBI:173112"/>
        <dbReference type="EC" id="2.7.7.7"/>
    </reaction>
</comment>
<proteinExistence type="inferred from homology"/>
<dbReference type="RefSeq" id="WP_064776303.1">
    <property type="nucleotide sequence ID" value="NZ_CP039846.2"/>
</dbReference>
<reference evidence="10 11" key="1">
    <citation type="submission" date="2016-05" db="EMBL/GenBank/DDBJ databases">
        <title>Genome sequencing of Acetobacter pasteurianus strain SRCM100623.</title>
        <authorList>
            <person name="Song Y.R."/>
        </authorList>
    </citation>
    <scope>NUCLEOTIDE SEQUENCE [LARGE SCALE GENOMIC DNA]</scope>
    <source>
        <strain evidence="10 11">SRCM100623</strain>
    </source>
</reference>
<comment type="similarity">
    <text evidence="7">Belongs to the DNA polymerase HolA subunit family.</text>
</comment>
<dbReference type="eggNOG" id="COG1466">
    <property type="taxonomic scope" value="Bacteria"/>
</dbReference>
<dbReference type="NCBIfam" id="TIGR01128">
    <property type="entry name" value="holA"/>
    <property type="match status" value="1"/>
</dbReference>